<protein>
    <submittedName>
        <fullName evidence="2">Uncharacterized protein</fullName>
    </submittedName>
</protein>
<comment type="caution">
    <text evidence="2">The sequence shown here is derived from an EMBL/GenBank/DDBJ whole genome shotgun (WGS) entry which is preliminary data.</text>
</comment>
<dbReference type="Proteomes" id="UP001066276">
    <property type="component" value="Chromosome 10"/>
</dbReference>
<reference evidence="2" key="1">
    <citation type="journal article" date="2022" name="bioRxiv">
        <title>Sequencing and chromosome-scale assembly of the giantPleurodeles waltlgenome.</title>
        <authorList>
            <person name="Brown T."/>
            <person name="Elewa A."/>
            <person name="Iarovenko S."/>
            <person name="Subramanian E."/>
            <person name="Araus A.J."/>
            <person name="Petzold A."/>
            <person name="Susuki M."/>
            <person name="Suzuki K.-i.T."/>
            <person name="Hayashi T."/>
            <person name="Toyoda A."/>
            <person name="Oliveira C."/>
            <person name="Osipova E."/>
            <person name="Leigh N.D."/>
            <person name="Simon A."/>
            <person name="Yun M.H."/>
        </authorList>
    </citation>
    <scope>NUCLEOTIDE SEQUENCE</scope>
    <source>
        <strain evidence="2">20211129_DDA</strain>
        <tissue evidence="2">Liver</tissue>
    </source>
</reference>
<sequence>MAQQRVAKSIHTRPAVRCQAAELDPPHHVLGKAGPGWEPEEVRVLGPAGGDRSSPAPGAGCHPLREVPARRVTPAAGGPQPRAERAPSVGASRAPRSCRRERTEDRSGA</sequence>
<proteinExistence type="predicted"/>
<evidence type="ECO:0000313" key="3">
    <source>
        <dbReference type="Proteomes" id="UP001066276"/>
    </source>
</evidence>
<gene>
    <name evidence="2" type="ORF">NDU88_006959</name>
</gene>
<dbReference type="EMBL" id="JANPWB010000014">
    <property type="protein sequence ID" value="KAJ1101896.1"/>
    <property type="molecule type" value="Genomic_DNA"/>
</dbReference>
<feature type="region of interest" description="Disordered" evidence="1">
    <location>
        <begin position="1"/>
        <end position="109"/>
    </location>
</feature>
<evidence type="ECO:0000256" key="1">
    <source>
        <dbReference type="SAM" id="MobiDB-lite"/>
    </source>
</evidence>
<evidence type="ECO:0000313" key="2">
    <source>
        <dbReference type="EMBL" id="KAJ1101896.1"/>
    </source>
</evidence>
<organism evidence="2 3">
    <name type="scientific">Pleurodeles waltl</name>
    <name type="common">Iberian ribbed newt</name>
    <dbReference type="NCBI Taxonomy" id="8319"/>
    <lineage>
        <taxon>Eukaryota</taxon>
        <taxon>Metazoa</taxon>
        <taxon>Chordata</taxon>
        <taxon>Craniata</taxon>
        <taxon>Vertebrata</taxon>
        <taxon>Euteleostomi</taxon>
        <taxon>Amphibia</taxon>
        <taxon>Batrachia</taxon>
        <taxon>Caudata</taxon>
        <taxon>Salamandroidea</taxon>
        <taxon>Salamandridae</taxon>
        <taxon>Pleurodelinae</taxon>
        <taxon>Pleurodeles</taxon>
    </lineage>
</organism>
<name>A0AAV7MDS2_PLEWA</name>
<feature type="compositionally biased region" description="Basic and acidic residues" evidence="1">
    <location>
        <begin position="98"/>
        <end position="109"/>
    </location>
</feature>
<dbReference type="AlphaFoldDB" id="A0AAV7MDS2"/>
<accession>A0AAV7MDS2</accession>
<keyword evidence="3" id="KW-1185">Reference proteome</keyword>